<dbReference type="PROSITE" id="PS51202">
    <property type="entry name" value="RCK_C"/>
    <property type="match status" value="1"/>
</dbReference>
<keyword evidence="5 8" id="KW-0812">Transmembrane</keyword>
<feature type="transmembrane region" description="Helical" evidence="8">
    <location>
        <begin position="12"/>
        <end position="29"/>
    </location>
</feature>
<feature type="domain" description="RCK C-terminal" evidence="9">
    <location>
        <begin position="297"/>
        <end position="383"/>
    </location>
</feature>
<keyword evidence="7 8" id="KW-0472">Membrane</keyword>
<feature type="transmembrane region" description="Helical" evidence="8">
    <location>
        <begin position="96"/>
        <end position="118"/>
    </location>
</feature>
<feature type="transmembrane region" description="Helical" evidence="8">
    <location>
        <begin position="392"/>
        <end position="411"/>
    </location>
</feature>
<reference evidence="10 11" key="1">
    <citation type="submission" date="2019-04" db="EMBL/GenBank/DDBJ databases">
        <title>Streptomyces rhizosphaericola sp. nov., an actinobacterium isolated from the wheat rhizosphere.</title>
        <authorList>
            <person name="Vargas Hoyos H.A."/>
            <person name="Santos S.N."/>
            <person name="Genuario D.B."/>
            <person name="Melo I.S."/>
            <person name="Da Silva L.J."/>
            <person name="Da Silva F.S.P."/>
            <person name="Zucchi T.D."/>
        </authorList>
    </citation>
    <scope>NUCLEOTIDE SEQUENCE [LARGE SCALE GENOMIC DNA]</scope>
    <source>
        <strain evidence="10 11">1AS2c</strain>
    </source>
</reference>
<keyword evidence="11" id="KW-1185">Reference proteome</keyword>
<dbReference type="InterPro" id="IPR022457">
    <property type="entry name" value="Asp_Ala_antiprt"/>
</dbReference>
<evidence type="ECO:0000256" key="5">
    <source>
        <dbReference type="ARBA" id="ARBA00022692"/>
    </source>
</evidence>
<evidence type="ECO:0000259" key="9">
    <source>
        <dbReference type="PROSITE" id="PS51202"/>
    </source>
</evidence>
<dbReference type="InterPro" id="IPR036721">
    <property type="entry name" value="RCK_C_sf"/>
</dbReference>
<comment type="subcellular location">
    <subcellularLocation>
        <location evidence="1">Cell membrane</location>
        <topology evidence="1">Multi-pass membrane protein</topology>
    </subcellularLocation>
</comment>
<evidence type="ECO:0000256" key="7">
    <source>
        <dbReference type="ARBA" id="ARBA00023136"/>
    </source>
</evidence>
<feature type="transmembrane region" description="Helical" evidence="8">
    <location>
        <begin position="513"/>
        <end position="532"/>
    </location>
</feature>
<feature type="transmembrane region" description="Helical" evidence="8">
    <location>
        <begin position="36"/>
        <end position="55"/>
    </location>
</feature>
<name>A0ABY2PJB1_9ACTN</name>
<keyword evidence="4" id="KW-1003">Cell membrane</keyword>
<evidence type="ECO:0000256" key="3">
    <source>
        <dbReference type="ARBA" id="ARBA00022448"/>
    </source>
</evidence>
<dbReference type="PANTHER" id="PTHR30445">
    <property type="entry name" value="K(+)_H(+) ANTIPORTER SUBUNIT KHTT"/>
    <property type="match status" value="1"/>
</dbReference>
<dbReference type="InterPro" id="IPR006037">
    <property type="entry name" value="RCK_C"/>
</dbReference>
<feature type="transmembrane region" description="Helical" evidence="8">
    <location>
        <begin position="67"/>
        <end position="84"/>
    </location>
</feature>
<evidence type="ECO:0000256" key="1">
    <source>
        <dbReference type="ARBA" id="ARBA00004651"/>
    </source>
</evidence>
<dbReference type="InterPro" id="IPR006512">
    <property type="entry name" value="YidE_YbjL"/>
</dbReference>
<feature type="transmembrane region" description="Helical" evidence="8">
    <location>
        <begin position="163"/>
        <end position="185"/>
    </location>
</feature>
<gene>
    <name evidence="10" type="primary">aspT</name>
    <name evidence="10" type="ORF">E5Z02_06050</name>
</gene>
<organism evidence="10 11">
    <name type="scientific">Streptomyces rhizosphaericola</name>
    <dbReference type="NCBI Taxonomy" id="2564098"/>
    <lineage>
        <taxon>Bacteria</taxon>
        <taxon>Bacillati</taxon>
        <taxon>Actinomycetota</taxon>
        <taxon>Actinomycetes</taxon>
        <taxon>Kitasatosporales</taxon>
        <taxon>Streptomycetaceae</taxon>
        <taxon>Streptomyces</taxon>
    </lineage>
</organism>
<dbReference type="NCBIfam" id="TIGR01625">
    <property type="entry name" value="YidE_YbjL_dupl"/>
    <property type="match status" value="2"/>
</dbReference>
<comment type="similarity">
    <text evidence="2">Belongs to the AAE transporter (TC 2.A.81) family.</text>
</comment>
<dbReference type="EMBL" id="SRZK01000036">
    <property type="protein sequence ID" value="TGZ11164.1"/>
    <property type="molecule type" value="Genomic_DNA"/>
</dbReference>
<sequence>MIDFLDRNIFQPHPELLVFIVVALGFLLGKVRYRAIALGAVTGCLVAGLVLGAQFKVDIDDTVKNLFFIMFLFALGYRVGPQFFRGLKKDGLPQVVNAVVVCVTGLLVSWLFASMLGYGPGLGAGLMSGALTQSAAIGVAQDAIGTLPGLSADEVKTQENLVAVGYAVTYPLGTILCAMLLANVLPRLYRRDLAKESADLAAELDAPDESPDEGAGYYEVVLRAYRVDRPDLVGRSVAGFEEQQRALGRRVYLTGVRREGTVLEHDQSRTLRLGDTVAVSAIRGDLVDFDPRTHIGAEADDVELLGYRTETLHVVVSRKEHLGRTVAEVRREPFMVGVYIDRLYRAGAEFPYRLSTPLERGDTLVLTGPERLVGPAAKALGKPVPTSFATDMVWVGLGIFLGGCIGIPALTAGGVPISLSTSGGGLIMGLVFGWIRGKYPTYGNVPPGAQWFMDTLGLCLFVAVVGINAGPGFTSGLSTAGWGLLVFGAVATVVPLIVGFLVGHHIQKIRFPVLMGVLAGGQTTTAAIGAVNETSKSQIPTLGYTIPYAVGNVLLTVWGAVIVILNH</sequence>
<dbReference type="InterPro" id="IPR050144">
    <property type="entry name" value="AAE_transporter"/>
</dbReference>
<evidence type="ECO:0000313" key="11">
    <source>
        <dbReference type="Proteomes" id="UP000306274"/>
    </source>
</evidence>
<evidence type="ECO:0000256" key="4">
    <source>
        <dbReference type="ARBA" id="ARBA00022475"/>
    </source>
</evidence>
<evidence type="ECO:0000313" key="10">
    <source>
        <dbReference type="EMBL" id="TGZ11164.1"/>
    </source>
</evidence>
<feature type="transmembrane region" description="Helical" evidence="8">
    <location>
        <begin position="456"/>
        <end position="474"/>
    </location>
</feature>
<dbReference type="Pfam" id="PF06826">
    <property type="entry name" value="Asp-Al_Ex"/>
    <property type="match status" value="2"/>
</dbReference>
<dbReference type="NCBIfam" id="TIGR03802">
    <property type="entry name" value="Asp_Ala_antiprt"/>
    <property type="match status" value="1"/>
</dbReference>
<accession>A0ABY2PJB1</accession>
<dbReference type="SUPFAM" id="SSF116726">
    <property type="entry name" value="TrkA C-terminal domain-like"/>
    <property type="match status" value="1"/>
</dbReference>
<keyword evidence="6 8" id="KW-1133">Transmembrane helix</keyword>
<feature type="transmembrane region" description="Helical" evidence="8">
    <location>
        <begin position="544"/>
        <end position="565"/>
    </location>
</feature>
<keyword evidence="3" id="KW-0813">Transport</keyword>
<protein>
    <submittedName>
        <fullName evidence="10">Aspartate-alanine antiporter</fullName>
    </submittedName>
</protein>
<feature type="transmembrane region" description="Helical" evidence="8">
    <location>
        <begin position="417"/>
        <end position="435"/>
    </location>
</feature>
<evidence type="ECO:0000256" key="2">
    <source>
        <dbReference type="ARBA" id="ARBA00009854"/>
    </source>
</evidence>
<dbReference type="Proteomes" id="UP000306274">
    <property type="component" value="Unassembled WGS sequence"/>
</dbReference>
<feature type="transmembrane region" description="Helical" evidence="8">
    <location>
        <begin position="480"/>
        <end position="501"/>
    </location>
</feature>
<evidence type="ECO:0000256" key="8">
    <source>
        <dbReference type="SAM" id="Phobius"/>
    </source>
</evidence>
<dbReference type="PANTHER" id="PTHR30445:SF9">
    <property type="match status" value="1"/>
</dbReference>
<comment type="caution">
    <text evidence="10">The sequence shown here is derived from an EMBL/GenBank/DDBJ whole genome shotgun (WGS) entry which is preliminary data.</text>
</comment>
<evidence type="ECO:0000256" key="6">
    <source>
        <dbReference type="ARBA" id="ARBA00022989"/>
    </source>
</evidence>
<dbReference type="RefSeq" id="WP_136015685.1">
    <property type="nucleotide sequence ID" value="NZ_JBHVEI010000024.1"/>
</dbReference>
<proteinExistence type="inferred from homology"/>